<proteinExistence type="predicted"/>
<accession>A0A6U7VKL0</accession>
<reference evidence="2" key="1">
    <citation type="submission" date="2021-01" db="EMBL/GenBank/DDBJ databases">
        <authorList>
            <person name="Corre E."/>
            <person name="Pelletier E."/>
            <person name="Niang G."/>
            <person name="Scheremetjew M."/>
            <person name="Finn R."/>
            <person name="Kale V."/>
            <person name="Holt S."/>
            <person name="Cochrane G."/>
            <person name="Meng A."/>
            <person name="Brown T."/>
            <person name="Cohen L."/>
        </authorList>
    </citation>
    <scope>NUCLEOTIDE SEQUENCE</scope>
    <source>
        <strain evidence="2">NIES-381</strain>
    </source>
</reference>
<evidence type="ECO:0000313" key="2">
    <source>
        <dbReference type="EMBL" id="CAD9001261.1"/>
    </source>
</evidence>
<protein>
    <submittedName>
        <fullName evidence="2">Uncharacterized protein</fullName>
    </submittedName>
</protein>
<evidence type="ECO:0000313" key="1">
    <source>
        <dbReference type="EMBL" id="CAD9001260.1"/>
    </source>
</evidence>
<dbReference type="AlphaFoldDB" id="A0A6U7VKL0"/>
<dbReference type="EMBL" id="HBGA01034121">
    <property type="protein sequence ID" value="CAD9001260.1"/>
    <property type="molecule type" value="Transcribed_RNA"/>
</dbReference>
<sequence length="105" mass="11357">MGHSHNFVLSQSEQLLSGAFLGMEQPEDAVSSRSLLSHQNGHAISMRTLLKCLGVEIVSILSPCKLQWVLVTTPCQVTASLKTALAVLRKSLPWLLPTAGYLTVT</sequence>
<name>A0A6U7VKL0_9EUGL</name>
<dbReference type="EMBL" id="HBGA01034122">
    <property type="protein sequence ID" value="CAD9001261.1"/>
    <property type="molecule type" value="Transcribed_RNA"/>
</dbReference>
<organism evidence="2">
    <name type="scientific">Eutreptiella gymnastica</name>
    <dbReference type="NCBI Taxonomy" id="73025"/>
    <lineage>
        <taxon>Eukaryota</taxon>
        <taxon>Discoba</taxon>
        <taxon>Euglenozoa</taxon>
        <taxon>Euglenida</taxon>
        <taxon>Spirocuta</taxon>
        <taxon>Euglenophyceae</taxon>
        <taxon>Eutreptiales</taxon>
        <taxon>Eutreptiaceae</taxon>
        <taxon>Eutreptiella</taxon>
    </lineage>
</organism>
<gene>
    <name evidence="1" type="ORF">EGYM00392_LOCUS12336</name>
    <name evidence="2" type="ORF">EGYM00392_LOCUS12337</name>
</gene>